<evidence type="ECO:0000256" key="1">
    <source>
        <dbReference type="SAM" id="Phobius"/>
    </source>
</evidence>
<feature type="transmembrane region" description="Helical" evidence="1">
    <location>
        <begin position="22"/>
        <end position="43"/>
    </location>
</feature>
<evidence type="ECO:0000313" key="3">
    <source>
        <dbReference type="Proteomes" id="UP000030706"/>
    </source>
</evidence>
<dbReference type="AlphaFoldDB" id="A0A074XJT4"/>
<evidence type="ECO:0000313" key="2">
    <source>
        <dbReference type="EMBL" id="KEQ82297.1"/>
    </source>
</evidence>
<keyword evidence="3" id="KW-1185">Reference proteome</keyword>
<dbReference type="RefSeq" id="XP_029758484.1">
    <property type="nucleotide sequence ID" value="XM_029910209.1"/>
</dbReference>
<protein>
    <submittedName>
        <fullName evidence="2">Uncharacterized protein</fullName>
    </submittedName>
</protein>
<proteinExistence type="predicted"/>
<dbReference type="GeneID" id="40752515"/>
<keyword evidence="1" id="KW-0472">Membrane</keyword>
<organism evidence="2 3">
    <name type="scientific">Aureobasidium pullulans EXF-150</name>
    <dbReference type="NCBI Taxonomy" id="1043002"/>
    <lineage>
        <taxon>Eukaryota</taxon>
        <taxon>Fungi</taxon>
        <taxon>Dikarya</taxon>
        <taxon>Ascomycota</taxon>
        <taxon>Pezizomycotina</taxon>
        <taxon>Dothideomycetes</taxon>
        <taxon>Dothideomycetidae</taxon>
        <taxon>Dothideales</taxon>
        <taxon>Saccotheciaceae</taxon>
        <taxon>Aureobasidium</taxon>
    </lineage>
</organism>
<accession>A0A074XJT4</accession>
<keyword evidence="1" id="KW-0812">Transmembrane</keyword>
<name>A0A074XJT4_AURPU</name>
<sequence length="109" mass="12013">MLLSNTLIRPFGYGWFRLCDDIMFLQGVWIFVIAAVTSAALFLSASFQIATLTTDRPRDCFGLALSAEDPAISGHVHHCVFLDKAFDACTHTVETTSTLGTDDTVRRVI</sequence>
<reference evidence="2 3" key="1">
    <citation type="journal article" date="2014" name="BMC Genomics">
        <title>Genome sequencing of four Aureobasidium pullulans varieties: biotechnological potential, stress tolerance, and description of new species.</title>
        <authorList>
            <person name="Gostin Ar C."/>
            <person name="Ohm R.A."/>
            <person name="Kogej T."/>
            <person name="Sonjak S."/>
            <person name="Turk M."/>
            <person name="Zajc J."/>
            <person name="Zalar P."/>
            <person name="Grube M."/>
            <person name="Sun H."/>
            <person name="Han J."/>
            <person name="Sharma A."/>
            <person name="Chiniquy J."/>
            <person name="Ngan C.Y."/>
            <person name="Lipzen A."/>
            <person name="Barry K."/>
            <person name="Grigoriev I.V."/>
            <person name="Gunde-Cimerman N."/>
        </authorList>
    </citation>
    <scope>NUCLEOTIDE SEQUENCE [LARGE SCALE GENOMIC DNA]</scope>
    <source>
        <strain evidence="2 3">EXF-150</strain>
    </source>
</reference>
<keyword evidence="1" id="KW-1133">Transmembrane helix</keyword>
<gene>
    <name evidence="2" type="ORF">M438DRAFT_61497</name>
</gene>
<dbReference type="EMBL" id="KL584988">
    <property type="protein sequence ID" value="KEQ82297.1"/>
    <property type="molecule type" value="Genomic_DNA"/>
</dbReference>
<dbReference type="Proteomes" id="UP000030706">
    <property type="component" value="Unassembled WGS sequence"/>
</dbReference>
<dbReference type="HOGENOM" id="CLU_2183431_0_0_1"/>